<dbReference type="InterPro" id="IPR051643">
    <property type="entry name" value="Transcr_Reg_ZincFinger"/>
</dbReference>
<sequence>MHNLLEDPVFYGLLTNNSESNISRSNSSISSNSNESNNEGVIILPKKRDIQSTNDCNNINDIDFSFLNKLSFPQVGSNNHYNHHYNNNNNNANNEDIQPLDYEHGSSLHSSYQQSLFSEAISLESLDTDSSSLKDSIPSFNNPINILNSLKSIDYETDFQLKDIPIEFKPDSLLLNNSQRQIQLKKQLLSIPSRKQFHKHYSGIAKPGQSHGFISKPLAINELTQPSIESTNKNDSITKSLSPSSTYHKCPFCQRQFKNKSYLSRHMKKHDLVKDFKCPFFMETSPKCHHLNGEFSRKDTFKAHLKSVHFIYPIGVTKADRKLSSGRCAGCFKEFKNNNEWLNKHIDNEECPGFAKYKLGNIQNQDQQQQQKQKHQHQYSSQAPYQL</sequence>
<feature type="region of interest" description="Disordered" evidence="7">
    <location>
        <begin position="364"/>
        <end position="387"/>
    </location>
</feature>
<dbReference type="GO" id="GO:0008270">
    <property type="term" value="F:zinc ion binding"/>
    <property type="evidence" value="ECO:0007669"/>
    <property type="project" value="UniProtKB-KW"/>
</dbReference>
<evidence type="ECO:0000256" key="7">
    <source>
        <dbReference type="SAM" id="MobiDB-lite"/>
    </source>
</evidence>
<dbReference type="EMBL" id="JAEUBF010001168">
    <property type="protein sequence ID" value="KAH3672290.1"/>
    <property type="molecule type" value="Genomic_DNA"/>
</dbReference>
<dbReference type="InterPro" id="IPR013087">
    <property type="entry name" value="Znf_C2H2_type"/>
</dbReference>
<proteinExistence type="predicted"/>
<keyword evidence="3 6" id="KW-0863">Zinc-finger</keyword>
<reference evidence="9" key="1">
    <citation type="journal article" date="2021" name="Open Biol.">
        <title>Shared evolutionary footprints suggest mitochondrial oxidative damage underlies multiple complex I losses in fungi.</title>
        <authorList>
            <person name="Schikora-Tamarit M.A."/>
            <person name="Marcet-Houben M."/>
            <person name="Nosek J."/>
            <person name="Gabaldon T."/>
        </authorList>
    </citation>
    <scope>NUCLEOTIDE SEQUENCE</scope>
    <source>
        <strain evidence="9">CBS6341</strain>
    </source>
</reference>
<gene>
    <name evidence="9" type="ORF">WICMUC_004385</name>
</gene>
<evidence type="ECO:0000256" key="2">
    <source>
        <dbReference type="ARBA" id="ARBA00022723"/>
    </source>
</evidence>
<keyword evidence="10" id="KW-1185">Reference proteome</keyword>
<dbReference type="PANTHER" id="PTHR24396:SF19">
    <property type="entry name" value="FI01119P"/>
    <property type="match status" value="1"/>
</dbReference>
<organism evidence="9 10">
    <name type="scientific">Wickerhamomyces mucosus</name>
    <dbReference type="NCBI Taxonomy" id="1378264"/>
    <lineage>
        <taxon>Eukaryota</taxon>
        <taxon>Fungi</taxon>
        <taxon>Dikarya</taxon>
        <taxon>Ascomycota</taxon>
        <taxon>Saccharomycotina</taxon>
        <taxon>Saccharomycetes</taxon>
        <taxon>Phaffomycetales</taxon>
        <taxon>Wickerhamomycetaceae</taxon>
        <taxon>Wickerhamomyces</taxon>
    </lineage>
</organism>
<evidence type="ECO:0000259" key="8">
    <source>
        <dbReference type="PROSITE" id="PS50157"/>
    </source>
</evidence>
<evidence type="ECO:0000313" key="9">
    <source>
        <dbReference type="EMBL" id="KAH3672290.1"/>
    </source>
</evidence>
<feature type="domain" description="C2H2-type" evidence="8">
    <location>
        <begin position="248"/>
        <end position="275"/>
    </location>
</feature>
<dbReference type="SUPFAM" id="SSF57667">
    <property type="entry name" value="beta-beta-alpha zinc fingers"/>
    <property type="match status" value="1"/>
</dbReference>
<dbReference type="GO" id="GO:0005634">
    <property type="term" value="C:nucleus"/>
    <property type="evidence" value="ECO:0007669"/>
    <property type="project" value="UniProtKB-SubCell"/>
</dbReference>
<comment type="subcellular location">
    <subcellularLocation>
        <location evidence="1">Nucleus</location>
    </subcellularLocation>
</comment>
<dbReference type="Gene3D" id="3.30.160.60">
    <property type="entry name" value="Classic Zinc Finger"/>
    <property type="match status" value="1"/>
</dbReference>
<feature type="compositionally biased region" description="Low complexity" evidence="7">
    <location>
        <begin position="378"/>
        <end position="387"/>
    </location>
</feature>
<keyword evidence="5" id="KW-0539">Nucleus</keyword>
<dbReference type="SMART" id="SM00355">
    <property type="entry name" value="ZnF_C2H2"/>
    <property type="match status" value="2"/>
</dbReference>
<evidence type="ECO:0000256" key="1">
    <source>
        <dbReference type="ARBA" id="ARBA00004123"/>
    </source>
</evidence>
<protein>
    <recommendedName>
        <fullName evidence="8">C2H2-type domain-containing protein</fullName>
    </recommendedName>
</protein>
<keyword evidence="2" id="KW-0479">Metal-binding</keyword>
<evidence type="ECO:0000256" key="4">
    <source>
        <dbReference type="ARBA" id="ARBA00022833"/>
    </source>
</evidence>
<name>A0A9P8TBD5_9ASCO</name>
<dbReference type="PROSITE" id="PS50157">
    <property type="entry name" value="ZINC_FINGER_C2H2_2"/>
    <property type="match status" value="1"/>
</dbReference>
<dbReference type="OrthoDB" id="9439903at2759"/>
<comment type="caution">
    <text evidence="9">The sequence shown here is derived from an EMBL/GenBank/DDBJ whole genome shotgun (WGS) entry which is preliminary data.</text>
</comment>
<dbReference type="PANTHER" id="PTHR24396">
    <property type="entry name" value="ZINC FINGER PROTEIN"/>
    <property type="match status" value="1"/>
</dbReference>
<reference evidence="9" key="2">
    <citation type="submission" date="2021-01" db="EMBL/GenBank/DDBJ databases">
        <authorList>
            <person name="Schikora-Tamarit M.A."/>
        </authorList>
    </citation>
    <scope>NUCLEOTIDE SEQUENCE</scope>
    <source>
        <strain evidence="9">CBS6341</strain>
    </source>
</reference>
<evidence type="ECO:0000256" key="5">
    <source>
        <dbReference type="ARBA" id="ARBA00023242"/>
    </source>
</evidence>
<dbReference type="GO" id="GO:0000981">
    <property type="term" value="F:DNA-binding transcription factor activity, RNA polymerase II-specific"/>
    <property type="evidence" value="ECO:0007669"/>
    <property type="project" value="TreeGrafter"/>
</dbReference>
<dbReference type="Proteomes" id="UP000769528">
    <property type="component" value="Unassembled WGS sequence"/>
</dbReference>
<dbReference type="PROSITE" id="PS00028">
    <property type="entry name" value="ZINC_FINGER_C2H2_1"/>
    <property type="match status" value="1"/>
</dbReference>
<evidence type="ECO:0000256" key="3">
    <source>
        <dbReference type="ARBA" id="ARBA00022771"/>
    </source>
</evidence>
<keyword evidence="4" id="KW-0862">Zinc</keyword>
<evidence type="ECO:0000313" key="10">
    <source>
        <dbReference type="Proteomes" id="UP000769528"/>
    </source>
</evidence>
<dbReference type="GO" id="GO:0000978">
    <property type="term" value="F:RNA polymerase II cis-regulatory region sequence-specific DNA binding"/>
    <property type="evidence" value="ECO:0007669"/>
    <property type="project" value="TreeGrafter"/>
</dbReference>
<evidence type="ECO:0000256" key="6">
    <source>
        <dbReference type="PROSITE-ProRule" id="PRU00042"/>
    </source>
</evidence>
<dbReference type="AlphaFoldDB" id="A0A9P8TBD5"/>
<dbReference type="InterPro" id="IPR036236">
    <property type="entry name" value="Znf_C2H2_sf"/>
</dbReference>
<accession>A0A9P8TBD5</accession>